<keyword evidence="1 3" id="KW-0808">Transferase</keyword>
<dbReference type="PANTHER" id="PTHR46401">
    <property type="entry name" value="GLYCOSYLTRANSFERASE WBBK-RELATED"/>
    <property type="match status" value="1"/>
</dbReference>
<dbReference type="SUPFAM" id="SSF53756">
    <property type="entry name" value="UDP-Glycosyltransferase/glycogen phosphorylase"/>
    <property type="match status" value="1"/>
</dbReference>
<reference evidence="3 4" key="1">
    <citation type="journal article" date="2015" name="Nature">
        <title>rRNA introns, odd ribosomes, and small enigmatic genomes across a large radiation of phyla.</title>
        <authorList>
            <person name="Brown C.T."/>
            <person name="Hug L.A."/>
            <person name="Thomas B.C."/>
            <person name="Sharon I."/>
            <person name="Castelle C.J."/>
            <person name="Singh A."/>
            <person name="Wilkins M.J."/>
            <person name="Williams K.H."/>
            <person name="Banfield J.F."/>
        </authorList>
    </citation>
    <scope>NUCLEOTIDE SEQUENCE [LARGE SCALE GENOMIC DNA]</scope>
</reference>
<sequence length="373" mass="42909">MYIGIDGNEANIKRRVGSNQYAFELLHGLYRLNNQQNNNKYVIFLKDAPLPDLPKENEYWKYRVLPGKGMWVLTTLQKYLIFNNQLDVFFTPTHYLPFITRCPKVCAIHDLGYLNFSGQFKKFDFWQLKYWTAISLYVSKYIITFSEFTKKDIVRHYPGVSRKPYVVYHGFRSDVYSTKISADVVRRIKNKYNIVGKYILFLGTLKPSKNIEGLVAAYATIKRNKLNYRLVIAGKKGWLYDSIFKKTEDLGLKDEIIFTDYIDDKDKPALIRGAKLFVIPSFWEGFGMDIITSYACGVPVVGSSVASISEIGGDVLIPCNPESVESIAESIEKVLKMNPKEYNILSQKCVERSKSFSWDRSAAETLEVLKKAV</sequence>
<evidence type="ECO:0000313" key="4">
    <source>
        <dbReference type="Proteomes" id="UP000034603"/>
    </source>
</evidence>
<dbReference type="Pfam" id="PF00534">
    <property type="entry name" value="Glycos_transf_1"/>
    <property type="match status" value="1"/>
</dbReference>
<protein>
    <submittedName>
        <fullName evidence="3">Glycosyl transferase group 1</fullName>
    </submittedName>
</protein>
<gene>
    <name evidence="3" type="ORF">US62_C0002G0005</name>
</gene>
<dbReference type="EMBL" id="LBTR01000002">
    <property type="protein sequence ID" value="KKQ46322.1"/>
    <property type="molecule type" value="Genomic_DNA"/>
</dbReference>
<dbReference type="InterPro" id="IPR001296">
    <property type="entry name" value="Glyco_trans_1"/>
</dbReference>
<evidence type="ECO:0000259" key="2">
    <source>
        <dbReference type="Pfam" id="PF00534"/>
    </source>
</evidence>
<comment type="caution">
    <text evidence="3">The sequence shown here is derived from an EMBL/GenBank/DDBJ whole genome shotgun (WGS) entry which is preliminary data.</text>
</comment>
<dbReference type="Proteomes" id="UP000034603">
    <property type="component" value="Unassembled WGS sequence"/>
</dbReference>
<name>A0A0G0HVK9_9BACT</name>
<feature type="domain" description="Glycosyl transferase family 1" evidence="2">
    <location>
        <begin position="196"/>
        <end position="343"/>
    </location>
</feature>
<accession>A0A0G0HVK9</accession>
<dbReference type="PANTHER" id="PTHR46401:SF2">
    <property type="entry name" value="GLYCOSYLTRANSFERASE WBBK-RELATED"/>
    <property type="match status" value="1"/>
</dbReference>
<dbReference type="GO" id="GO:0009103">
    <property type="term" value="P:lipopolysaccharide biosynthetic process"/>
    <property type="evidence" value="ECO:0007669"/>
    <property type="project" value="TreeGrafter"/>
</dbReference>
<evidence type="ECO:0000313" key="3">
    <source>
        <dbReference type="EMBL" id="KKQ46322.1"/>
    </source>
</evidence>
<proteinExistence type="predicted"/>
<dbReference type="AlphaFoldDB" id="A0A0G0HVK9"/>
<dbReference type="Gene3D" id="3.40.50.2000">
    <property type="entry name" value="Glycogen Phosphorylase B"/>
    <property type="match status" value="2"/>
</dbReference>
<dbReference type="CDD" id="cd03809">
    <property type="entry name" value="GT4_MtfB-like"/>
    <property type="match status" value="1"/>
</dbReference>
<dbReference type="GO" id="GO:0016757">
    <property type="term" value="F:glycosyltransferase activity"/>
    <property type="evidence" value="ECO:0007669"/>
    <property type="project" value="InterPro"/>
</dbReference>
<evidence type="ECO:0000256" key="1">
    <source>
        <dbReference type="ARBA" id="ARBA00022679"/>
    </source>
</evidence>
<organism evidence="3 4">
    <name type="scientific">Candidatus Woesebacteria bacterium GW2011_GWA1_37_8</name>
    <dbReference type="NCBI Taxonomy" id="1618546"/>
    <lineage>
        <taxon>Bacteria</taxon>
        <taxon>Candidatus Woeseibacteriota</taxon>
    </lineage>
</organism>